<gene>
    <name evidence="7" type="ORF">NPE20_24025</name>
</gene>
<keyword evidence="8" id="KW-1185">Reference proteome</keyword>
<dbReference type="SUPFAM" id="SSF56954">
    <property type="entry name" value="Outer membrane efflux proteins (OEP)"/>
    <property type="match status" value="1"/>
</dbReference>
<dbReference type="InterPro" id="IPR051906">
    <property type="entry name" value="TolC-like"/>
</dbReference>
<keyword evidence="2" id="KW-1134">Transmembrane beta strand</keyword>
<evidence type="ECO:0000256" key="6">
    <source>
        <dbReference type="SAM" id="SignalP"/>
    </source>
</evidence>
<organism evidence="7 8">
    <name type="scientific">Mucilaginibacter aquariorum</name>
    <dbReference type="NCBI Taxonomy" id="2967225"/>
    <lineage>
        <taxon>Bacteria</taxon>
        <taxon>Pseudomonadati</taxon>
        <taxon>Bacteroidota</taxon>
        <taxon>Sphingobacteriia</taxon>
        <taxon>Sphingobacteriales</taxon>
        <taxon>Sphingobacteriaceae</taxon>
        <taxon>Mucilaginibacter</taxon>
    </lineage>
</organism>
<sequence>MKNAGSYIVTLLLMLSSASSLAQDTSHLDLQTIFRKIETSYPEILKYDSKIKSIQAQEEGAKSWMPPTFSLGLDRFPYDLKMLNSKDDPMNQAGVMFSVEQMIPNSAKLNAKKDYINSLASVQQSNANWTKNILRSNAKLLYYQRYVAEKKLKTIAENLQLLQLFIATAEERYKYNQSDLSTIYKAQAKTTDLKNMKSMLLSQVAESNIGLNILMNRDINTVFDIDTSITVNNNEKLPSADSAVINRSDITSMQNSITSMTLNKKYMSTSSRPDFGFKVQHMQMFGMPNQFSLMGMVTIPIVPWASKMYRSEVKSMEYEISSMQKEKETMQLMAKRMSSEKLSMLKFEKDQLKNYEREIIPSYQKNLQTSLLAYKQNTGSFFILLDAWEMKLMKQMEYLNKLNNVLQLQAEYEFEIEKK</sequence>
<evidence type="ECO:0000256" key="5">
    <source>
        <dbReference type="ARBA" id="ARBA00023237"/>
    </source>
</evidence>
<evidence type="ECO:0000256" key="4">
    <source>
        <dbReference type="ARBA" id="ARBA00023136"/>
    </source>
</evidence>
<feature type="signal peptide" evidence="6">
    <location>
        <begin position="1"/>
        <end position="22"/>
    </location>
</feature>
<keyword evidence="4" id="KW-0472">Membrane</keyword>
<evidence type="ECO:0000256" key="2">
    <source>
        <dbReference type="ARBA" id="ARBA00022452"/>
    </source>
</evidence>
<dbReference type="PANTHER" id="PTHR30026">
    <property type="entry name" value="OUTER MEMBRANE PROTEIN TOLC"/>
    <property type="match status" value="1"/>
</dbReference>
<accession>A0ABT1T8X5</accession>
<dbReference type="PANTHER" id="PTHR30026:SF20">
    <property type="entry name" value="OUTER MEMBRANE PROTEIN TOLC"/>
    <property type="match status" value="1"/>
</dbReference>
<dbReference type="Proteomes" id="UP001204376">
    <property type="component" value="Unassembled WGS sequence"/>
</dbReference>
<keyword evidence="5" id="KW-0998">Cell outer membrane</keyword>
<name>A0ABT1T8X5_9SPHI</name>
<proteinExistence type="predicted"/>
<evidence type="ECO:0000256" key="3">
    <source>
        <dbReference type="ARBA" id="ARBA00022692"/>
    </source>
</evidence>
<reference evidence="7 8" key="1">
    <citation type="submission" date="2022-07" db="EMBL/GenBank/DDBJ databases">
        <title>Mucilaginibacter sp. JC4.</title>
        <authorList>
            <person name="Le V."/>
            <person name="Ko S.-R."/>
            <person name="Ahn C.-Y."/>
            <person name="Oh H.-M."/>
        </authorList>
    </citation>
    <scope>NUCLEOTIDE SEQUENCE [LARGE SCALE GENOMIC DNA]</scope>
    <source>
        <strain evidence="7 8">JC4</strain>
    </source>
</reference>
<comment type="subcellular location">
    <subcellularLocation>
        <location evidence="1">Cell outer membrane</location>
    </subcellularLocation>
</comment>
<feature type="chain" id="PRO_5047214961" evidence="6">
    <location>
        <begin position="23"/>
        <end position="419"/>
    </location>
</feature>
<dbReference type="RefSeq" id="WP_256541231.1">
    <property type="nucleotide sequence ID" value="NZ_JANHOH010000011.1"/>
</dbReference>
<dbReference type="EMBL" id="JANHOH010000011">
    <property type="protein sequence ID" value="MCQ6961064.1"/>
    <property type="molecule type" value="Genomic_DNA"/>
</dbReference>
<comment type="caution">
    <text evidence="7">The sequence shown here is derived from an EMBL/GenBank/DDBJ whole genome shotgun (WGS) entry which is preliminary data.</text>
</comment>
<evidence type="ECO:0000313" key="7">
    <source>
        <dbReference type="EMBL" id="MCQ6961064.1"/>
    </source>
</evidence>
<keyword evidence="6" id="KW-0732">Signal</keyword>
<protein>
    <submittedName>
        <fullName evidence="7">TolC family protein</fullName>
    </submittedName>
</protein>
<keyword evidence="3" id="KW-0812">Transmembrane</keyword>
<evidence type="ECO:0000256" key="1">
    <source>
        <dbReference type="ARBA" id="ARBA00004442"/>
    </source>
</evidence>
<dbReference type="Gene3D" id="1.20.1600.10">
    <property type="entry name" value="Outer membrane efflux proteins (OEP)"/>
    <property type="match status" value="1"/>
</dbReference>
<evidence type="ECO:0000313" key="8">
    <source>
        <dbReference type="Proteomes" id="UP001204376"/>
    </source>
</evidence>